<reference evidence="1" key="1">
    <citation type="journal article" date="2014" name="Front. Microbiol.">
        <title>High frequency of phylogenetically diverse reductive dehalogenase-homologous genes in deep subseafloor sedimentary metagenomes.</title>
        <authorList>
            <person name="Kawai M."/>
            <person name="Futagami T."/>
            <person name="Toyoda A."/>
            <person name="Takaki Y."/>
            <person name="Nishi S."/>
            <person name="Hori S."/>
            <person name="Arai W."/>
            <person name="Tsubouchi T."/>
            <person name="Morono Y."/>
            <person name="Uchiyama I."/>
            <person name="Ito T."/>
            <person name="Fujiyama A."/>
            <person name="Inagaki F."/>
            <person name="Takami H."/>
        </authorList>
    </citation>
    <scope>NUCLEOTIDE SEQUENCE</scope>
    <source>
        <strain evidence="1">Expedition CK06-06</strain>
    </source>
</reference>
<protein>
    <submittedName>
        <fullName evidence="1">Uncharacterized protein</fullName>
    </submittedName>
</protein>
<dbReference type="AlphaFoldDB" id="X0SIW1"/>
<evidence type="ECO:0000313" key="1">
    <source>
        <dbReference type="EMBL" id="GAF75036.1"/>
    </source>
</evidence>
<name>X0SIW1_9ZZZZ</name>
<sequence length="33" mass="3904">FMNILYNATEEEMDDAYEEFRPQTILTDSVFNG</sequence>
<gene>
    <name evidence="1" type="ORF">S01H1_05636</name>
</gene>
<proteinExistence type="predicted"/>
<accession>X0SIW1</accession>
<organism evidence="1">
    <name type="scientific">marine sediment metagenome</name>
    <dbReference type="NCBI Taxonomy" id="412755"/>
    <lineage>
        <taxon>unclassified sequences</taxon>
        <taxon>metagenomes</taxon>
        <taxon>ecological metagenomes</taxon>
    </lineage>
</organism>
<dbReference type="EMBL" id="BARS01002935">
    <property type="protein sequence ID" value="GAF75036.1"/>
    <property type="molecule type" value="Genomic_DNA"/>
</dbReference>
<comment type="caution">
    <text evidence="1">The sequence shown here is derived from an EMBL/GenBank/DDBJ whole genome shotgun (WGS) entry which is preliminary data.</text>
</comment>
<feature type="non-terminal residue" evidence="1">
    <location>
        <position position="1"/>
    </location>
</feature>